<organism evidence="4">
    <name type="scientific">Fagus sylvatica</name>
    <name type="common">Beechnut</name>
    <dbReference type="NCBI Taxonomy" id="28930"/>
    <lineage>
        <taxon>Eukaryota</taxon>
        <taxon>Viridiplantae</taxon>
        <taxon>Streptophyta</taxon>
        <taxon>Embryophyta</taxon>
        <taxon>Tracheophyta</taxon>
        <taxon>Spermatophyta</taxon>
        <taxon>Magnoliopsida</taxon>
        <taxon>eudicotyledons</taxon>
        <taxon>Gunneridae</taxon>
        <taxon>Pentapetalae</taxon>
        <taxon>rosids</taxon>
        <taxon>fabids</taxon>
        <taxon>Fagales</taxon>
        <taxon>Fagaceae</taxon>
        <taxon>Fagus</taxon>
    </lineage>
</organism>
<feature type="compositionally biased region" description="Basic residues" evidence="1">
    <location>
        <begin position="247"/>
        <end position="268"/>
    </location>
</feature>
<dbReference type="AlphaFoldDB" id="A0A2N9FSQ2"/>
<evidence type="ECO:0000259" key="3">
    <source>
        <dbReference type="Pfam" id="PF25597"/>
    </source>
</evidence>
<evidence type="ECO:0000256" key="1">
    <source>
        <dbReference type="SAM" id="MobiDB-lite"/>
    </source>
</evidence>
<dbReference type="EMBL" id="OIVN01001119">
    <property type="protein sequence ID" value="SPC90110.1"/>
    <property type="molecule type" value="Genomic_DNA"/>
</dbReference>
<dbReference type="SUPFAM" id="SSF56672">
    <property type="entry name" value="DNA/RNA polymerases"/>
    <property type="match status" value="1"/>
</dbReference>
<feature type="domain" description="Retroviral polymerase SH3-like" evidence="3">
    <location>
        <begin position="387"/>
        <end position="419"/>
    </location>
</feature>
<dbReference type="InterPro" id="IPR057670">
    <property type="entry name" value="SH3_retrovirus"/>
</dbReference>
<dbReference type="InterPro" id="IPR013103">
    <property type="entry name" value="RVT_2"/>
</dbReference>
<feature type="region of interest" description="Disordered" evidence="1">
    <location>
        <begin position="232"/>
        <end position="286"/>
    </location>
</feature>
<feature type="domain" description="Reverse transcriptase Ty1/copia-type" evidence="2">
    <location>
        <begin position="676"/>
        <end position="918"/>
    </location>
</feature>
<dbReference type="PANTHER" id="PTHR47481">
    <property type="match status" value="1"/>
</dbReference>
<dbReference type="PANTHER" id="PTHR47481:SF10">
    <property type="entry name" value="COPIA-LIKE POLYPROTEIN_RETROTRANSPOSON"/>
    <property type="match status" value="1"/>
</dbReference>
<feature type="region of interest" description="Disordered" evidence="1">
    <location>
        <begin position="485"/>
        <end position="592"/>
    </location>
</feature>
<feature type="compositionally biased region" description="Polar residues" evidence="1">
    <location>
        <begin position="485"/>
        <end position="496"/>
    </location>
</feature>
<dbReference type="Pfam" id="PF07727">
    <property type="entry name" value="RVT_2"/>
    <property type="match status" value="1"/>
</dbReference>
<name>A0A2N9FSQ2_FAGSY</name>
<gene>
    <name evidence="4" type="ORF">FSB_LOCUS17992</name>
</gene>
<dbReference type="InterPro" id="IPR043502">
    <property type="entry name" value="DNA/RNA_pol_sf"/>
</dbReference>
<reference evidence="4" key="1">
    <citation type="submission" date="2018-02" db="EMBL/GenBank/DDBJ databases">
        <authorList>
            <person name="Cohen D.B."/>
            <person name="Kent A.D."/>
        </authorList>
    </citation>
    <scope>NUCLEOTIDE SEQUENCE</scope>
</reference>
<protein>
    <submittedName>
        <fullName evidence="4">Uncharacterized protein</fullName>
    </submittedName>
</protein>
<dbReference type="Pfam" id="PF25597">
    <property type="entry name" value="SH3_retrovirus"/>
    <property type="match status" value="1"/>
</dbReference>
<feature type="compositionally biased region" description="Polar residues" evidence="1">
    <location>
        <begin position="514"/>
        <end position="530"/>
    </location>
</feature>
<accession>A0A2N9FSQ2</accession>
<sequence length="985" mass="108068">MSSSSTTTDSGSSSRTHHYPLLSSSTHLQIKLTKDNYLSWKTAITPYINGNKILHHIDGTSLPPPQYLPSSTSPPILVPNPDYLSWFEIDQLLLSILISTISDTLISTIVGLTSSRAVWTTLEKMFSSQSRARLMHTRYQLVTLKKGNLSITDFYHKAKQYSDLLASIGQPISDNDLITHVLGGLPTEYDSLVTTVNTRLADFSIDELYGHLLSHELRLEQHAVTPDLGIPAAHFAAKPPGSSTRGPQHHAPSHRGSHQRYRGRHPASRGRTNGGSSHSGSHGAPHGSRPFCQICLKPGHTAPSCWHRFEQSYQAANSSSSQAYLAATTPVTDQVWYPDTGATNHMTADMQNLNISAEDYMGHDQVRVGNGQGSILGSHPSQRQDLNHKGYRCLDPTTNRIYIARNVIFDESLFPFASSSITSPTLPGSNSPHGSTNTQGTNTSTFISIPHVQILSPPTHTHPPTLTPHPAENTAFHLSENTIPHVQTSSLPTPYSSMHLPRDSPALTPLPAENTASHLSENTAHQSTIAAASHQPENPAPFSNQSEISADQSTYSAAPHQSTKSAALSHQPENYPHTSASLSSFNPNPPSIPTNVSLQDLDHANTLSQHPMTTRSRANISKPKQMFPGLIKYPLPKALLAVHETSLHEPSCFTEASKQPQWRSAMNTEFTALLNNGTWTLVPSKPHVNLVGCKWVFRIKRHADGSIERYKARLVAKGFHQQPGIDYSETFSPVIKPITIRTVLSLAVASHWDIRQLDVTNAFLHGVLSEDVYMTQPPGFVHPSFPNHICKLHKALYGLKQAPRAWFSRLSQRLLALGFHGSKSDTSLFIHNSGTDLTFFLIYVDDIIVTGKNKHSIDRLIQALQADFALKDLGPLHFFLGVQAYTTETGLFLSQRRYISDLLKKTNMHEAKPVSSPMSSSTVLSRFGGTALSDPTTYRSVVGSLQYLSLTRPDLAFAVNKMLIGPVVRMIDVPQPVTASTLAVI</sequence>
<feature type="compositionally biased region" description="Low complexity" evidence="1">
    <location>
        <begin position="269"/>
        <end position="286"/>
    </location>
</feature>
<evidence type="ECO:0000313" key="4">
    <source>
        <dbReference type="EMBL" id="SPC90110.1"/>
    </source>
</evidence>
<feature type="compositionally biased region" description="Polar residues" evidence="1">
    <location>
        <begin position="541"/>
        <end position="586"/>
    </location>
</feature>
<evidence type="ECO:0000259" key="2">
    <source>
        <dbReference type="Pfam" id="PF07727"/>
    </source>
</evidence>
<proteinExistence type="predicted"/>
<dbReference type="Pfam" id="PF14223">
    <property type="entry name" value="Retrotran_gag_2"/>
    <property type="match status" value="1"/>
</dbReference>